<keyword evidence="1" id="KW-0472">Membrane</keyword>
<dbReference type="SUPFAM" id="SSF52833">
    <property type="entry name" value="Thioredoxin-like"/>
    <property type="match status" value="1"/>
</dbReference>
<protein>
    <recommendedName>
        <fullName evidence="2">Thioredoxin-like fold domain-containing protein</fullName>
    </recommendedName>
</protein>
<dbReference type="CDD" id="cd02972">
    <property type="entry name" value="DsbA_family"/>
    <property type="match status" value="1"/>
</dbReference>
<evidence type="ECO:0000259" key="2">
    <source>
        <dbReference type="Pfam" id="PF13462"/>
    </source>
</evidence>
<sequence>MAKRPDPAVEDRRRQARAAAQAAAARAKRRRTLTQLAIVGGVAVVVIAIIATAVVLGRRDQVPAAGSTPVASGSTTVGGTSVPFAIGGGDDTATGVRVGAADAKVTMDLWVDYSCPHCQEFEATNNGTIDGLVAAGKLAVVYHNIQIVTDYGTEAGSASACMAVHDPNAWPAFNAALYANHSAQTDGWGASDLASFAAANGGGDATQKCVTDGTYRNWITANTAASAKADVSGTPTMFIDGQKTDTLSGQALADRVNSLASA</sequence>
<keyword evidence="1" id="KW-1133">Transmembrane helix</keyword>
<dbReference type="InterPro" id="IPR036249">
    <property type="entry name" value="Thioredoxin-like_sf"/>
</dbReference>
<dbReference type="Proteomes" id="UP001500767">
    <property type="component" value="Unassembled WGS sequence"/>
</dbReference>
<comment type="caution">
    <text evidence="3">The sequence shown here is derived from an EMBL/GenBank/DDBJ whole genome shotgun (WGS) entry which is preliminary data.</text>
</comment>
<evidence type="ECO:0000313" key="3">
    <source>
        <dbReference type="EMBL" id="GAA3568579.1"/>
    </source>
</evidence>
<name>A0ABP6XKH8_9ACTN</name>
<dbReference type="EMBL" id="BAAAYR010000003">
    <property type="protein sequence ID" value="GAA3568579.1"/>
    <property type="molecule type" value="Genomic_DNA"/>
</dbReference>
<accession>A0ABP6XKH8</accession>
<dbReference type="RefSeq" id="WP_204910284.1">
    <property type="nucleotide sequence ID" value="NZ_BAAAYR010000003.1"/>
</dbReference>
<reference evidence="4" key="1">
    <citation type="journal article" date="2019" name="Int. J. Syst. Evol. Microbiol.">
        <title>The Global Catalogue of Microorganisms (GCM) 10K type strain sequencing project: providing services to taxonomists for standard genome sequencing and annotation.</title>
        <authorList>
            <consortium name="The Broad Institute Genomics Platform"/>
            <consortium name="The Broad Institute Genome Sequencing Center for Infectious Disease"/>
            <person name="Wu L."/>
            <person name="Ma J."/>
        </authorList>
    </citation>
    <scope>NUCLEOTIDE SEQUENCE [LARGE SCALE GENOMIC DNA]</scope>
    <source>
        <strain evidence="4">JCM 16540</strain>
    </source>
</reference>
<keyword evidence="1" id="KW-0812">Transmembrane</keyword>
<evidence type="ECO:0000313" key="4">
    <source>
        <dbReference type="Proteomes" id="UP001500767"/>
    </source>
</evidence>
<feature type="transmembrane region" description="Helical" evidence="1">
    <location>
        <begin position="36"/>
        <end position="57"/>
    </location>
</feature>
<feature type="domain" description="Thioredoxin-like fold" evidence="2">
    <location>
        <begin position="92"/>
        <end position="247"/>
    </location>
</feature>
<evidence type="ECO:0000256" key="1">
    <source>
        <dbReference type="SAM" id="Phobius"/>
    </source>
</evidence>
<dbReference type="InterPro" id="IPR012336">
    <property type="entry name" value="Thioredoxin-like_fold"/>
</dbReference>
<proteinExistence type="predicted"/>
<organism evidence="3 4">
    <name type="scientific">Microlunatus spumicola</name>
    <dbReference type="NCBI Taxonomy" id="81499"/>
    <lineage>
        <taxon>Bacteria</taxon>
        <taxon>Bacillati</taxon>
        <taxon>Actinomycetota</taxon>
        <taxon>Actinomycetes</taxon>
        <taxon>Propionibacteriales</taxon>
        <taxon>Propionibacteriaceae</taxon>
        <taxon>Microlunatus</taxon>
    </lineage>
</organism>
<dbReference type="Pfam" id="PF13462">
    <property type="entry name" value="Thioredoxin_4"/>
    <property type="match status" value="1"/>
</dbReference>
<dbReference type="Gene3D" id="3.40.30.10">
    <property type="entry name" value="Glutaredoxin"/>
    <property type="match status" value="1"/>
</dbReference>
<keyword evidence="4" id="KW-1185">Reference proteome</keyword>
<gene>
    <name evidence="3" type="ORF">GCM10022197_26060</name>
</gene>